<dbReference type="Gene3D" id="2.60.120.40">
    <property type="match status" value="1"/>
</dbReference>
<dbReference type="InterPro" id="IPR050392">
    <property type="entry name" value="Collagen/C1q_domain"/>
</dbReference>
<dbReference type="SUPFAM" id="SSF49842">
    <property type="entry name" value="TNF-like"/>
    <property type="match status" value="1"/>
</dbReference>
<gene>
    <name evidence="7" type="primary">LOC111131134</name>
</gene>
<name>A0A8B8E4H0_CRAVI</name>
<dbReference type="RefSeq" id="XP_022334221.1">
    <property type="nucleotide sequence ID" value="XM_022478513.1"/>
</dbReference>
<evidence type="ECO:0000256" key="2">
    <source>
        <dbReference type="ARBA" id="ARBA00022525"/>
    </source>
</evidence>
<dbReference type="KEGG" id="cvn:111131134"/>
<protein>
    <submittedName>
        <fullName evidence="7">Complement C1q-like protein 3</fullName>
    </submittedName>
</protein>
<dbReference type="PANTHER" id="PTHR15427">
    <property type="entry name" value="EMILIN ELASTIN MICROFIBRIL INTERFACE-LOCATED PROTEIN ELASTIN MICROFIBRIL INTERFACER"/>
    <property type="match status" value="1"/>
</dbReference>
<dbReference type="GO" id="GO:0005581">
    <property type="term" value="C:collagen trimer"/>
    <property type="evidence" value="ECO:0007669"/>
    <property type="project" value="UniProtKB-KW"/>
</dbReference>
<comment type="subcellular location">
    <subcellularLocation>
        <location evidence="1">Secreted</location>
    </subcellularLocation>
</comment>
<dbReference type="PROSITE" id="PS50871">
    <property type="entry name" value="C1Q"/>
    <property type="match status" value="1"/>
</dbReference>
<dbReference type="SMART" id="SM00110">
    <property type="entry name" value="C1Q"/>
    <property type="match status" value="1"/>
</dbReference>
<evidence type="ECO:0000256" key="3">
    <source>
        <dbReference type="SAM" id="Coils"/>
    </source>
</evidence>
<evidence type="ECO:0000256" key="4">
    <source>
        <dbReference type="SAM" id="SignalP"/>
    </source>
</evidence>
<dbReference type="InterPro" id="IPR008983">
    <property type="entry name" value="Tumour_necrosis_fac-like_dom"/>
</dbReference>
<dbReference type="Proteomes" id="UP000694844">
    <property type="component" value="Chromosome 4"/>
</dbReference>
<feature type="chain" id="PRO_5034158679" evidence="4">
    <location>
        <begin position="21"/>
        <end position="191"/>
    </location>
</feature>
<organism evidence="6 7">
    <name type="scientific">Crassostrea virginica</name>
    <name type="common">Eastern oyster</name>
    <dbReference type="NCBI Taxonomy" id="6565"/>
    <lineage>
        <taxon>Eukaryota</taxon>
        <taxon>Metazoa</taxon>
        <taxon>Spiralia</taxon>
        <taxon>Lophotrochozoa</taxon>
        <taxon>Mollusca</taxon>
        <taxon>Bivalvia</taxon>
        <taxon>Autobranchia</taxon>
        <taxon>Pteriomorphia</taxon>
        <taxon>Ostreida</taxon>
        <taxon>Ostreoidea</taxon>
        <taxon>Ostreidae</taxon>
        <taxon>Crassostrea</taxon>
    </lineage>
</organism>
<dbReference type="OrthoDB" id="6161204at2759"/>
<accession>A0A8B8E4H0</accession>
<evidence type="ECO:0000313" key="7">
    <source>
        <dbReference type="RefSeq" id="XP_022334221.1"/>
    </source>
</evidence>
<dbReference type="InterPro" id="IPR001073">
    <property type="entry name" value="C1q_dom"/>
</dbReference>
<keyword evidence="2" id="KW-0964">Secreted</keyword>
<evidence type="ECO:0000313" key="6">
    <source>
        <dbReference type="Proteomes" id="UP000694844"/>
    </source>
</evidence>
<dbReference type="PRINTS" id="PR00007">
    <property type="entry name" value="COMPLEMNTC1Q"/>
</dbReference>
<dbReference type="AlphaFoldDB" id="A0A8B8E4H0"/>
<feature type="domain" description="C1q" evidence="5">
    <location>
        <begin position="63"/>
        <end position="191"/>
    </location>
</feature>
<feature type="coiled-coil region" evidence="3">
    <location>
        <begin position="28"/>
        <end position="55"/>
    </location>
</feature>
<proteinExistence type="predicted"/>
<dbReference type="Pfam" id="PF00386">
    <property type="entry name" value="C1q"/>
    <property type="match status" value="1"/>
</dbReference>
<keyword evidence="4" id="KW-0732">Signal</keyword>
<dbReference type="PANTHER" id="PTHR15427:SF33">
    <property type="entry name" value="COLLAGEN IV NC1 DOMAIN-CONTAINING PROTEIN"/>
    <property type="match status" value="1"/>
</dbReference>
<sequence length="191" mass="20989">MTVSPVRAFLVLLCVYGVRCTNPVRAEIDQLKLLYQQMDAKLQEVAAENQRLKETVTRASHHANYSTIAFTARLSVDTELAAIETLKFDDLLLNLGSAYDPATGLFTARESGVYQLAVSLMSGGKEGYFVMSRNGNDGLSYLYTHSGIWYSSSSVLVVQLNAGDTVQVKSLYSPANLHQGKYSVFSGFLIK</sequence>
<evidence type="ECO:0000259" key="5">
    <source>
        <dbReference type="PROSITE" id="PS50871"/>
    </source>
</evidence>
<keyword evidence="6" id="KW-1185">Reference proteome</keyword>
<feature type="signal peptide" evidence="4">
    <location>
        <begin position="1"/>
        <end position="20"/>
    </location>
</feature>
<keyword evidence="3" id="KW-0175">Coiled coil</keyword>
<evidence type="ECO:0000256" key="1">
    <source>
        <dbReference type="ARBA" id="ARBA00004613"/>
    </source>
</evidence>
<dbReference type="GeneID" id="111131134"/>
<reference evidence="7" key="1">
    <citation type="submission" date="2025-08" db="UniProtKB">
        <authorList>
            <consortium name="RefSeq"/>
        </authorList>
    </citation>
    <scope>IDENTIFICATION</scope>
    <source>
        <tissue evidence="7">Whole sample</tissue>
    </source>
</reference>